<keyword evidence="4" id="KW-1133">Transmembrane helix</keyword>
<reference evidence="6" key="1">
    <citation type="submission" date="2021-01" db="EMBL/GenBank/DDBJ databases">
        <title>Intestinitalea alba gen. nov., sp. nov., a novel genus of the family Enterobacteriaceae, isolated from the gut of the plastic-eating mealworm Tenebrio molitor L.</title>
        <authorList>
            <person name="Yang Y."/>
        </authorList>
    </citation>
    <scope>NUCLEOTIDE SEQUENCE</scope>
    <source>
        <strain evidence="6">BIT-L3</strain>
    </source>
</reference>
<dbReference type="PANTHER" id="PTHR14969:SF13">
    <property type="entry name" value="AT30094P"/>
    <property type="match status" value="1"/>
</dbReference>
<dbReference type="SUPFAM" id="SSF48317">
    <property type="entry name" value="Acid phosphatase/Vanadium-dependent haloperoxidase"/>
    <property type="match status" value="1"/>
</dbReference>
<keyword evidence="6" id="KW-0378">Hydrolase</keyword>
<dbReference type="Pfam" id="PF01569">
    <property type="entry name" value="PAP2"/>
    <property type="match status" value="1"/>
</dbReference>
<dbReference type="SMART" id="SM00014">
    <property type="entry name" value="acidPPc"/>
    <property type="match status" value="1"/>
</dbReference>
<keyword evidence="4" id="KW-0472">Membrane</keyword>
<feature type="transmembrane region" description="Helical" evidence="4">
    <location>
        <begin position="130"/>
        <end position="148"/>
    </location>
</feature>
<feature type="transmembrane region" description="Helical" evidence="4">
    <location>
        <begin position="60"/>
        <end position="83"/>
    </location>
</feature>
<dbReference type="EC" id="3.6.1.27" evidence="1"/>
<dbReference type="Gene3D" id="1.20.144.10">
    <property type="entry name" value="Phosphatidic acid phosphatase type 2/haloperoxidase"/>
    <property type="match status" value="1"/>
</dbReference>
<evidence type="ECO:0000256" key="1">
    <source>
        <dbReference type="ARBA" id="ARBA00012374"/>
    </source>
</evidence>
<evidence type="ECO:0000256" key="3">
    <source>
        <dbReference type="ARBA" id="ARBA00047594"/>
    </source>
</evidence>
<evidence type="ECO:0000259" key="5">
    <source>
        <dbReference type="SMART" id="SM00014"/>
    </source>
</evidence>
<feature type="transmembrane region" description="Helical" evidence="4">
    <location>
        <begin position="29"/>
        <end position="48"/>
    </location>
</feature>
<evidence type="ECO:0000256" key="2">
    <source>
        <dbReference type="ARBA" id="ARBA00032707"/>
    </source>
</evidence>
<comment type="catalytic activity">
    <reaction evidence="3">
        <text>di-trans,octa-cis-undecaprenyl diphosphate + H2O = di-trans,octa-cis-undecaprenyl phosphate + phosphate + H(+)</text>
        <dbReference type="Rhea" id="RHEA:28094"/>
        <dbReference type="ChEBI" id="CHEBI:15377"/>
        <dbReference type="ChEBI" id="CHEBI:15378"/>
        <dbReference type="ChEBI" id="CHEBI:43474"/>
        <dbReference type="ChEBI" id="CHEBI:58405"/>
        <dbReference type="ChEBI" id="CHEBI:60392"/>
        <dbReference type="EC" id="3.6.1.27"/>
    </reaction>
</comment>
<gene>
    <name evidence="6" type="primary">ybjG</name>
    <name evidence="6" type="ORF">JJB97_05570</name>
</gene>
<name>A0A8K0V3N2_9ENTR</name>
<dbReference type="InterPro" id="IPR036938">
    <property type="entry name" value="PAP2/HPO_sf"/>
</dbReference>
<protein>
    <recommendedName>
        <fullName evidence="1">undecaprenyl-diphosphate phosphatase</fullName>
        <ecNumber evidence="1">3.6.1.27</ecNumber>
    </recommendedName>
    <alternativeName>
        <fullName evidence="2">Undecaprenyl pyrophosphate phosphatase</fullName>
    </alternativeName>
</protein>
<accession>A0A8K0V3N2</accession>
<keyword evidence="7" id="KW-1185">Reference proteome</keyword>
<sequence>MLETLNRHWFLLVNATPASSDWQIDTAKYIARDLIYIMPVLVAMMWLWGSHQRTNERRHMVIKTALALAASLTISWLMGLLLPHPRPFAVGLGYNFLQHTPDSSFPSNHGTTSFTFALAFLFWYRLLPGALLFITACAIAWARVYLGVHWPLDMVGGLLTALCGCLIAQLIWNYQGRHLHLALSRLYRLCFAVPIRKGWVRD</sequence>
<proteinExistence type="predicted"/>
<dbReference type="InterPro" id="IPR000326">
    <property type="entry name" value="PAP2/HPO"/>
</dbReference>
<dbReference type="RefSeq" id="WP_238713038.1">
    <property type="nucleotide sequence ID" value="NZ_JAEPBH010000010.1"/>
</dbReference>
<evidence type="ECO:0000256" key="4">
    <source>
        <dbReference type="SAM" id="Phobius"/>
    </source>
</evidence>
<keyword evidence="4" id="KW-0812">Transmembrane</keyword>
<evidence type="ECO:0000313" key="7">
    <source>
        <dbReference type="Proteomes" id="UP000659047"/>
    </source>
</evidence>
<dbReference type="GO" id="GO:0050380">
    <property type="term" value="F:undecaprenyl-diphosphatase activity"/>
    <property type="evidence" value="ECO:0007669"/>
    <property type="project" value="UniProtKB-EC"/>
</dbReference>
<evidence type="ECO:0000313" key="6">
    <source>
        <dbReference type="EMBL" id="MBK4714808.1"/>
    </source>
</evidence>
<dbReference type="InterPro" id="IPR033879">
    <property type="entry name" value="UPP_Pase"/>
</dbReference>
<dbReference type="PANTHER" id="PTHR14969">
    <property type="entry name" value="SPHINGOSINE-1-PHOSPHATE PHOSPHOHYDROLASE"/>
    <property type="match status" value="1"/>
</dbReference>
<organism evidence="6 7">
    <name type="scientific">Tenebrionibacter intestinalis</name>
    <dbReference type="NCBI Taxonomy" id="2799638"/>
    <lineage>
        <taxon>Bacteria</taxon>
        <taxon>Pseudomonadati</taxon>
        <taxon>Pseudomonadota</taxon>
        <taxon>Gammaproteobacteria</taxon>
        <taxon>Enterobacterales</taxon>
        <taxon>Enterobacteriaceae</taxon>
        <taxon>Tenebrionibacter/Tenebrionicola group</taxon>
        <taxon>Tenebrionibacter</taxon>
    </lineage>
</organism>
<feature type="domain" description="Phosphatidic acid phosphatase type 2/haloperoxidase" evidence="5">
    <location>
        <begin position="61"/>
        <end position="169"/>
    </location>
</feature>
<comment type="caution">
    <text evidence="6">The sequence shown here is derived from an EMBL/GenBank/DDBJ whole genome shotgun (WGS) entry which is preliminary data.</text>
</comment>
<dbReference type="EMBL" id="JAEPBH010000010">
    <property type="protein sequence ID" value="MBK4714808.1"/>
    <property type="molecule type" value="Genomic_DNA"/>
</dbReference>
<dbReference type="NCBIfam" id="NF008813">
    <property type="entry name" value="PRK11837.1"/>
    <property type="match status" value="1"/>
</dbReference>
<feature type="transmembrane region" description="Helical" evidence="4">
    <location>
        <begin position="154"/>
        <end position="174"/>
    </location>
</feature>
<dbReference type="AlphaFoldDB" id="A0A8K0V3N2"/>
<dbReference type="Proteomes" id="UP000659047">
    <property type="component" value="Unassembled WGS sequence"/>
</dbReference>
<dbReference type="GO" id="GO:0005886">
    <property type="term" value="C:plasma membrane"/>
    <property type="evidence" value="ECO:0007669"/>
    <property type="project" value="InterPro"/>
</dbReference>
<dbReference type="CDD" id="cd03385">
    <property type="entry name" value="PAP2_BcrC_like"/>
    <property type="match status" value="1"/>
</dbReference>